<accession>A0ABD1VR92</accession>
<name>A0ABD1VR92_9LAMI</name>
<keyword evidence="1" id="KW-1133">Transmembrane helix</keyword>
<comment type="caution">
    <text evidence="2">The sequence shown here is derived from an EMBL/GenBank/DDBJ whole genome shotgun (WGS) entry which is preliminary data.</text>
</comment>
<evidence type="ECO:0000313" key="2">
    <source>
        <dbReference type="EMBL" id="KAL2539892.1"/>
    </source>
</evidence>
<sequence length="115" mass="13124">MAETSSPQFVIIRSVTCSTSGVICLLIAFILVEAHSRMAIEYRTFSRTASSYGWSTIWIVLAQYAGVIVGTIAPGFRWLTAINFMCSKKSQMSFKNTFKIETYWTQRLVEWKESF</sequence>
<evidence type="ECO:0000313" key="3">
    <source>
        <dbReference type="Proteomes" id="UP001604336"/>
    </source>
</evidence>
<organism evidence="2 3">
    <name type="scientific">Abeliophyllum distichum</name>
    <dbReference type="NCBI Taxonomy" id="126358"/>
    <lineage>
        <taxon>Eukaryota</taxon>
        <taxon>Viridiplantae</taxon>
        <taxon>Streptophyta</taxon>
        <taxon>Embryophyta</taxon>
        <taxon>Tracheophyta</taxon>
        <taxon>Spermatophyta</taxon>
        <taxon>Magnoliopsida</taxon>
        <taxon>eudicotyledons</taxon>
        <taxon>Gunneridae</taxon>
        <taxon>Pentapetalae</taxon>
        <taxon>asterids</taxon>
        <taxon>lamiids</taxon>
        <taxon>Lamiales</taxon>
        <taxon>Oleaceae</taxon>
        <taxon>Forsythieae</taxon>
        <taxon>Abeliophyllum</taxon>
    </lineage>
</organism>
<dbReference type="PANTHER" id="PTHR35307:SF3">
    <property type="entry name" value="DUF4220 DOMAIN-CONTAINING PROTEIN"/>
    <property type="match status" value="1"/>
</dbReference>
<keyword evidence="1" id="KW-0472">Membrane</keyword>
<gene>
    <name evidence="2" type="ORF">Adt_00870</name>
</gene>
<dbReference type="Proteomes" id="UP001604336">
    <property type="component" value="Unassembled WGS sequence"/>
</dbReference>
<evidence type="ECO:0000256" key="1">
    <source>
        <dbReference type="SAM" id="Phobius"/>
    </source>
</evidence>
<dbReference type="EMBL" id="JBFOLK010000001">
    <property type="protein sequence ID" value="KAL2539892.1"/>
    <property type="molecule type" value="Genomic_DNA"/>
</dbReference>
<dbReference type="PANTHER" id="PTHR35307">
    <property type="entry name" value="PROTEIN, PUTATIVE-RELATED"/>
    <property type="match status" value="1"/>
</dbReference>
<reference evidence="3" key="1">
    <citation type="submission" date="2024-07" db="EMBL/GenBank/DDBJ databases">
        <title>Two chromosome-level genome assemblies of Korean endemic species Abeliophyllum distichum and Forsythia ovata (Oleaceae).</title>
        <authorList>
            <person name="Jang H."/>
        </authorList>
    </citation>
    <scope>NUCLEOTIDE SEQUENCE [LARGE SCALE GENOMIC DNA]</scope>
</reference>
<keyword evidence="3" id="KW-1185">Reference proteome</keyword>
<feature type="transmembrane region" description="Helical" evidence="1">
    <location>
        <begin position="52"/>
        <end position="79"/>
    </location>
</feature>
<dbReference type="AlphaFoldDB" id="A0ABD1VR92"/>
<feature type="transmembrane region" description="Helical" evidence="1">
    <location>
        <begin position="12"/>
        <end position="32"/>
    </location>
</feature>
<protein>
    <submittedName>
        <fullName evidence="2">Uncharacterized protein</fullName>
    </submittedName>
</protein>
<proteinExistence type="predicted"/>
<keyword evidence="1" id="KW-0812">Transmembrane</keyword>